<reference evidence="1" key="1">
    <citation type="submission" date="2012-12" db="EMBL/GenBank/DDBJ databases">
        <title>Identification and characterization of a phenylalanine ammonia-lyase gene family in Isatis indigotica Fort.</title>
        <authorList>
            <person name="Liu Q."/>
            <person name="Chen J."/>
            <person name="Zhou X."/>
            <person name="Di P."/>
            <person name="Xiao Y."/>
            <person name="Xuan H."/>
            <person name="Zhang L."/>
            <person name="Chen W."/>
        </authorList>
    </citation>
    <scope>NUCLEOTIDE SEQUENCE</scope>
    <source>
        <tissue evidence="1">Salivary gland</tissue>
    </source>
</reference>
<proteinExistence type="evidence at transcript level"/>
<sequence>MCLRFFKLSSLLPSYLMPTSIQLLLNQKQAPMVVLGSQSKSTSAKQTVQVQMKGGSGALVAAFVYMLATAQKANA</sequence>
<protein>
    <submittedName>
        <fullName evidence="1">Putative basic tail protein</fullName>
    </submittedName>
</protein>
<accession>A0A0K8RGT4</accession>
<organism evidence="1">
    <name type="scientific">Ixodes ricinus</name>
    <name type="common">Common tick</name>
    <name type="synonym">Acarus ricinus</name>
    <dbReference type="NCBI Taxonomy" id="34613"/>
    <lineage>
        <taxon>Eukaryota</taxon>
        <taxon>Metazoa</taxon>
        <taxon>Ecdysozoa</taxon>
        <taxon>Arthropoda</taxon>
        <taxon>Chelicerata</taxon>
        <taxon>Arachnida</taxon>
        <taxon>Acari</taxon>
        <taxon>Parasitiformes</taxon>
        <taxon>Ixodida</taxon>
        <taxon>Ixodoidea</taxon>
        <taxon>Ixodidae</taxon>
        <taxon>Ixodinae</taxon>
        <taxon>Ixodes</taxon>
    </lineage>
</organism>
<name>A0A0K8RGT4_IXORI</name>
<dbReference type="AlphaFoldDB" id="A0A0K8RGT4"/>
<dbReference type="EMBL" id="GADI01004119">
    <property type="protein sequence ID" value="JAA69689.1"/>
    <property type="molecule type" value="mRNA"/>
</dbReference>
<evidence type="ECO:0000313" key="1">
    <source>
        <dbReference type="EMBL" id="JAA69689.1"/>
    </source>
</evidence>